<evidence type="ECO:0000313" key="12">
    <source>
        <dbReference type="Proteomes" id="UP000006591"/>
    </source>
</evidence>
<dbReference type="InterPro" id="IPR032675">
    <property type="entry name" value="LRR_dom_sf"/>
</dbReference>
<dbReference type="Gramene" id="ONIVA11G07900.1">
    <property type="protein sequence ID" value="ONIVA11G07900.1"/>
    <property type="gene ID" value="ONIVA11G07900"/>
</dbReference>
<dbReference type="FunFam" id="1.10.10.10:FF:000322">
    <property type="entry name" value="Probable disease resistance protein At1g63360"/>
    <property type="match status" value="1"/>
</dbReference>
<evidence type="ECO:0000256" key="1">
    <source>
        <dbReference type="ARBA" id="ARBA00008894"/>
    </source>
</evidence>
<dbReference type="GO" id="GO:0042742">
    <property type="term" value="P:defense response to bacterium"/>
    <property type="evidence" value="ECO:0007669"/>
    <property type="project" value="UniProtKB-ARBA"/>
</dbReference>
<dbReference type="InterPro" id="IPR055414">
    <property type="entry name" value="LRR_R13L4/SHOC2-like"/>
</dbReference>
<dbReference type="Proteomes" id="UP000006591">
    <property type="component" value="Chromosome 11"/>
</dbReference>
<evidence type="ECO:0000256" key="6">
    <source>
        <dbReference type="ARBA" id="ARBA00023054"/>
    </source>
</evidence>
<dbReference type="InterPro" id="IPR036388">
    <property type="entry name" value="WH-like_DNA-bd_sf"/>
</dbReference>
<evidence type="ECO:0000256" key="2">
    <source>
        <dbReference type="ARBA" id="ARBA00022614"/>
    </source>
</evidence>
<dbReference type="eggNOG" id="KOG4658">
    <property type="taxonomic scope" value="Eukaryota"/>
</dbReference>
<feature type="domain" description="NB-ARC" evidence="7">
    <location>
        <begin position="182"/>
        <end position="366"/>
    </location>
</feature>
<dbReference type="Gene3D" id="3.80.10.10">
    <property type="entry name" value="Ribonuclease Inhibitor"/>
    <property type="match status" value="1"/>
</dbReference>
<name>A0A0E0J031_ORYNI</name>
<keyword evidence="12" id="KW-1185">Reference proteome</keyword>
<evidence type="ECO:0000259" key="9">
    <source>
        <dbReference type="Pfam" id="PF23559"/>
    </source>
</evidence>
<dbReference type="InterPro" id="IPR041118">
    <property type="entry name" value="Rx_N"/>
</dbReference>
<dbReference type="InterPro" id="IPR038005">
    <property type="entry name" value="RX-like_CC"/>
</dbReference>
<dbReference type="GO" id="GO:0009626">
    <property type="term" value="P:plant-type hypersensitive response"/>
    <property type="evidence" value="ECO:0007669"/>
    <property type="project" value="UniProtKB-ARBA"/>
</dbReference>
<dbReference type="Pfam" id="PF00931">
    <property type="entry name" value="NB-ARC"/>
    <property type="match status" value="1"/>
</dbReference>
<dbReference type="Gene3D" id="1.10.8.430">
    <property type="entry name" value="Helical domain of apoptotic protease-activating factors"/>
    <property type="match status" value="1"/>
</dbReference>
<keyword evidence="5" id="KW-0611">Plant defense</keyword>
<accession>A0A0E0J031</accession>
<dbReference type="HOGENOM" id="CLU_000837_25_4_1"/>
<dbReference type="InterPro" id="IPR058922">
    <property type="entry name" value="WHD_DRP"/>
</dbReference>
<feature type="domain" description="Disease resistance N-terminal" evidence="8">
    <location>
        <begin position="16"/>
        <end position="98"/>
    </location>
</feature>
<evidence type="ECO:0000313" key="11">
    <source>
        <dbReference type="EnsemblPlants" id="ONIVA11G07900.1"/>
    </source>
</evidence>
<evidence type="ECO:0000256" key="4">
    <source>
        <dbReference type="ARBA" id="ARBA00022741"/>
    </source>
</evidence>
<dbReference type="GO" id="GO:0043531">
    <property type="term" value="F:ADP binding"/>
    <property type="evidence" value="ECO:0007669"/>
    <property type="project" value="InterPro"/>
</dbReference>
<evidence type="ECO:0000259" key="10">
    <source>
        <dbReference type="Pfam" id="PF23598"/>
    </source>
</evidence>
<dbReference type="PANTHER" id="PTHR23155">
    <property type="entry name" value="DISEASE RESISTANCE PROTEIN RP"/>
    <property type="match status" value="1"/>
</dbReference>
<organism evidence="11">
    <name type="scientific">Oryza nivara</name>
    <name type="common">Indian wild rice</name>
    <name type="synonym">Oryza sativa f. spontanea</name>
    <dbReference type="NCBI Taxonomy" id="4536"/>
    <lineage>
        <taxon>Eukaryota</taxon>
        <taxon>Viridiplantae</taxon>
        <taxon>Streptophyta</taxon>
        <taxon>Embryophyta</taxon>
        <taxon>Tracheophyta</taxon>
        <taxon>Spermatophyta</taxon>
        <taxon>Magnoliopsida</taxon>
        <taxon>Liliopsida</taxon>
        <taxon>Poales</taxon>
        <taxon>Poaceae</taxon>
        <taxon>BOP clade</taxon>
        <taxon>Oryzoideae</taxon>
        <taxon>Oryzeae</taxon>
        <taxon>Oryzinae</taxon>
        <taxon>Oryza</taxon>
    </lineage>
</organism>
<feature type="domain" description="Disease resistance R13L4/SHOC-2-like LRR" evidence="10">
    <location>
        <begin position="574"/>
        <end position="931"/>
    </location>
</feature>
<dbReference type="Pfam" id="PF23598">
    <property type="entry name" value="LRR_14"/>
    <property type="match status" value="1"/>
</dbReference>
<keyword evidence="6" id="KW-0175">Coiled coil</keyword>
<dbReference type="SUPFAM" id="SSF52047">
    <property type="entry name" value="RNI-like"/>
    <property type="match status" value="1"/>
</dbReference>
<keyword evidence="2" id="KW-0433">Leucine-rich repeat</keyword>
<keyword evidence="4" id="KW-0547">Nucleotide-binding</keyword>
<evidence type="ECO:0000256" key="5">
    <source>
        <dbReference type="ARBA" id="ARBA00022821"/>
    </source>
</evidence>
<dbReference type="OMA" id="ICEGFIT"/>
<dbReference type="STRING" id="4536.A0A0E0J031"/>
<dbReference type="SUPFAM" id="SSF52540">
    <property type="entry name" value="P-loop containing nucleoside triphosphate hydrolases"/>
    <property type="match status" value="1"/>
</dbReference>
<dbReference type="Pfam" id="PF18052">
    <property type="entry name" value="Rx_N"/>
    <property type="match status" value="1"/>
</dbReference>
<reference evidence="11" key="2">
    <citation type="submission" date="2018-04" db="EMBL/GenBank/DDBJ databases">
        <title>OnivRS2 (Oryza nivara Reference Sequence Version 2).</title>
        <authorList>
            <person name="Zhang J."/>
            <person name="Kudrna D."/>
            <person name="Lee S."/>
            <person name="Talag J."/>
            <person name="Rajasekar S."/>
            <person name="Welchert J."/>
            <person name="Hsing Y.-I."/>
            <person name="Wing R.A."/>
        </authorList>
    </citation>
    <scope>NUCLEOTIDE SEQUENCE [LARGE SCALE GENOMIC DNA]</scope>
    <source>
        <strain evidence="11">SL10</strain>
    </source>
</reference>
<reference evidence="11" key="1">
    <citation type="submission" date="2015-04" db="UniProtKB">
        <authorList>
            <consortium name="EnsemblPlants"/>
        </authorList>
    </citation>
    <scope>IDENTIFICATION</scope>
    <source>
        <strain evidence="11">SL10</strain>
    </source>
</reference>
<evidence type="ECO:0008006" key="13">
    <source>
        <dbReference type="Google" id="ProtNLM"/>
    </source>
</evidence>
<dbReference type="Gene3D" id="1.10.10.10">
    <property type="entry name" value="Winged helix-like DNA-binding domain superfamily/Winged helix DNA-binding domain"/>
    <property type="match status" value="1"/>
</dbReference>
<comment type="similarity">
    <text evidence="1">Belongs to the disease resistance NB-LRR family.</text>
</comment>
<evidence type="ECO:0000256" key="3">
    <source>
        <dbReference type="ARBA" id="ARBA00022737"/>
    </source>
</evidence>
<keyword evidence="3" id="KW-0677">Repeat</keyword>
<protein>
    <recommendedName>
        <fullName evidence="13">AAA+ ATPase domain-containing protein</fullName>
    </recommendedName>
</protein>
<dbReference type="Gene3D" id="3.40.50.300">
    <property type="entry name" value="P-loop containing nucleotide triphosphate hydrolases"/>
    <property type="match status" value="1"/>
</dbReference>
<dbReference type="CDD" id="cd14798">
    <property type="entry name" value="RX-CC_like"/>
    <property type="match status" value="1"/>
</dbReference>
<dbReference type="Pfam" id="PF23559">
    <property type="entry name" value="WHD_DRP"/>
    <property type="match status" value="1"/>
</dbReference>
<evidence type="ECO:0000259" key="7">
    <source>
        <dbReference type="Pfam" id="PF00931"/>
    </source>
</evidence>
<evidence type="ECO:0000259" key="8">
    <source>
        <dbReference type="Pfam" id="PF18052"/>
    </source>
</evidence>
<dbReference type="InterPro" id="IPR044974">
    <property type="entry name" value="Disease_R_plants"/>
</dbReference>
<dbReference type="InterPro" id="IPR002182">
    <property type="entry name" value="NB-ARC"/>
</dbReference>
<sequence length="999" mass="113126">MAGVGEKMMVSALTGVMSPVLGKLAGLMEQEYSKLRGVRKKMEQLRKELITINLAVEQYASMDDDPDKLRRAWVKEIRELAYDIEDCIDLFVHRSNHEFSAGGGVRRLLLDSISKLRGLHHRHKFAAQIQQLKNTAGEIHERNLKYKADGCSSAATPPHTEIDPRLPALYEEAERLVGIERQMEEIITRFLVLESTPTNKCSIISIVGQGGLGKTTLARQVYLRIRGEYKCSAFLSVSQRPNMNSLLRDMLSKFQRSSRDQDSDQQIGASSDQQLIDHLRAYLEDKRLKDPQDKGYLVVIDDIWSTTAWKTIQCALPTTIHASRIIITTRINNIAESCCTPCKGFVYKMEPLSRQNSEILFVKRIFGANSTCPSQLKEIMNEILDKCDGLPLAIVTLASMLANNRRKEEWERVLKSIGSTHEKYGEWDTIHKILSLSYNDLPLYLRPCLLYLTTFPEDYEIDKSRLIWSWICEGFITTKQQYSLDEVGESYFNDLINRSLIIPIKIESDGEARGCRVHDIVLDFILSRSIEENFVTVLDGQENSSQLGKIRRLLFQNNDEPAGAISLGTMELSHLRSLNSFGVSRLMPPLQDLQVLRVLDLEDYPEENGQGLYNYLENIGCLLHLRYLALSWIEKLPVQIGKLEFLQTLVLLGTNIEELPETLIQLKRLIRLVGNGLRLPGGFGQMEALQELWDVDVGICSINFVEDLQNLKQLRALGVHFYWLQSGYSKIGLRALASSLCNMGEHNLRYLQISNDTKHGDMDCLVDSWCGPQRSLECFVLGGSYDWFPRLPKWSNPSFSELTNLQCNVELMEKEDLDMLGELPALLVLELIVEKTPKDGLRVGQNGFSCLTCLVFYDIYGPGLMFEEYAMPKLEKLYLGLSAYSAYNAYGGFGLGIRHLSSLNLYSISVGIERKCKYVPETKAAAMSIINNEFKSLPHPPKVEFTIIHVYGDLVEESELETDFSILSKIIKARLSSPLQDYKGYSGSPSTSNEANSMN</sequence>
<dbReference type="Gene3D" id="1.20.5.4130">
    <property type="match status" value="1"/>
</dbReference>
<proteinExistence type="inferred from homology"/>
<dbReference type="GO" id="GO:0002758">
    <property type="term" value="P:innate immune response-activating signaling pathway"/>
    <property type="evidence" value="ECO:0007669"/>
    <property type="project" value="UniProtKB-ARBA"/>
</dbReference>
<dbReference type="InterPro" id="IPR027417">
    <property type="entry name" value="P-loop_NTPase"/>
</dbReference>
<dbReference type="AlphaFoldDB" id="A0A0E0J031"/>
<dbReference type="PANTHER" id="PTHR23155:SF972">
    <property type="entry name" value="OS11G0238700 PROTEIN"/>
    <property type="match status" value="1"/>
</dbReference>
<feature type="domain" description="Disease resistance protein winged helix" evidence="9">
    <location>
        <begin position="455"/>
        <end position="525"/>
    </location>
</feature>
<dbReference type="EnsemblPlants" id="ONIVA11G07900.1">
    <property type="protein sequence ID" value="ONIVA11G07900.1"/>
    <property type="gene ID" value="ONIVA11G07900"/>
</dbReference>
<dbReference type="InterPro" id="IPR042197">
    <property type="entry name" value="Apaf_helical"/>
</dbReference>
<dbReference type="PRINTS" id="PR00364">
    <property type="entry name" value="DISEASERSIST"/>
</dbReference>